<feature type="region of interest" description="Disordered" evidence="1">
    <location>
        <begin position="1"/>
        <end position="51"/>
    </location>
</feature>
<feature type="compositionally biased region" description="Basic and acidic residues" evidence="1">
    <location>
        <begin position="14"/>
        <end position="29"/>
    </location>
</feature>
<dbReference type="AlphaFoldDB" id="A0A0B7B4P5"/>
<dbReference type="EMBL" id="HACG01041113">
    <property type="protein sequence ID" value="CEK87978.1"/>
    <property type="molecule type" value="Transcribed_RNA"/>
</dbReference>
<evidence type="ECO:0000256" key="1">
    <source>
        <dbReference type="SAM" id="MobiDB-lite"/>
    </source>
</evidence>
<organism evidence="2">
    <name type="scientific">Arion vulgaris</name>
    <dbReference type="NCBI Taxonomy" id="1028688"/>
    <lineage>
        <taxon>Eukaryota</taxon>
        <taxon>Metazoa</taxon>
        <taxon>Spiralia</taxon>
        <taxon>Lophotrochozoa</taxon>
        <taxon>Mollusca</taxon>
        <taxon>Gastropoda</taxon>
        <taxon>Heterobranchia</taxon>
        <taxon>Euthyneura</taxon>
        <taxon>Panpulmonata</taxon>
        <taxon>Eupulmonata</taxon>
        <taxon>Stylommatophora</taxon>
        <taxon>Helicina</taxon>
        <taxon>Arionoidea</taxon>
        <taxon>Arionidae</taxon>
        <taxon>Arion</taxon>
    </lineage>
</organism>
<reference evidence="2" key="1">
    <citation type="submission" date="2014-12" db="EMBL/GenBank/DDBJ databases">
        <title>Insight into the proteome of Arion vulgaris.</title>
        <authorList>
            <person name="Aradska J."/>
            <person name="Bulat T."/>
            <person name="Smidak R."/>
            <person name="Sarate P."/>
            <person name="Gangsoo J."/>
            <person name="Sialana F."/>
            <person name="Bilban M."/>
            <person name="Lubec G."/>
        </authorList>
    </citation>
    <scope>NUCLEOTIDE SEQUENCE</scope>
    <source>
        <tissue evidence="2">Skin</tissue>
    </source>
</reference>
<evidence type="ECO:0000313" key="2">
    <source>
        <dbReference type="EMBL" id="CEK87978.1"/>
    </source>
</evidence>
<accession>A0A0B7B4P5</accession>
<name>A0A0B7B4P5_9EUPU</name>
<protein>
    <submittedName>
        <fullName evidence="2">Uncharacterized protein</fullName>
    </submittedName>
</protein>
<gene>
    <name evidence="2" type="primary">ORF162475</name>
</gene>
<sequence length="51" mass="5946">MLGRRAKLLLRPYAPRETERNKSRHDKSLIRNSLGNNQTKAASTKLELKKR</sequence>
<feature type="compositionally biased region" description="Polar residues" evidence="1">
    <location>
        <begin position="30"/>
        <end position="42"/>
    </location>
</feature>
<proteinExistence type="predicted"/>